<evidence type="ECO:0000256" key="6">
    <source>
        <dbReference type="ARBA" id="ARBA00023136"/>
    </source>
</evidence>
<keyword evidence="6" id="KW-0472">Membrane</keyword>
<keyword evidence="7" id="KW-0968">Cytoplasmic vesicle</keyword>
<dbReference type="SMART" id="SM00584">
    <property type="entry name" value="TLDc"/>
    <property type="match status" value="1"/>
</dbReference>
<evidence type="ECO:0000256" key="9">
    <source>
        <dbReference type="ARBA" id="ARBA00046245"/>
    </source>
</evidence>
<dbReference type="InterPro" id="IPR035969">
    <property type="entry name" value="Rab-GAP_TBC_sf"/>
</dbReference>
<accession>A0A3P8UXY5</accession>
<dbReference type="InterPro" id="IPR006571">
    <property type="entry name" value="TLDc_dom"/>
</dbReference>
<dbReference type="Pfam" id="PF00566">
    <property type="entry name" value="RabGAP-TBC"/>
    <property type="match status" value="1"/>
</dbReference>
<dbReference type="GeneTree" id="ENSGT00410000025739"/>
<feature type="region of interest" description="Disordered" evidence="10">
    <location>
        <begin position="124"/>
        <end position="143"/>
    </location>
</feature>
<feature type="compositionally biased region" description="Basic residues" evidence="10">
    <location>
        <begin position="124"/>
        <end position="134"/>
    </location>
</feature>
<protein>
    <recommendedName>
        <fullName evidence="4">TBC1 domain family member 24</fullName>
    </recommendedName>
</protein>
<sequence length="742" mass="85057">MKKDMIDISRTPEFSLCENMTPTTVHPSSDQCLDCVAGGRSRQRSRSYYSPEESKNYGISAETEEICPRPRSRSFYSYETSEHFSDYNIGNFDRFSPLRQRASSLNQCQATSTDNVVVARVNMKKSKSKANKHSSSRELNGSKGSLKSVSMITISELDNWQINSTSGMMYGQFVDWEKIDPEAANKYQQILASKHQQLKTMGRKGFWAMPHTLRAKAYYHIIHSINVSNPISSDREVYYELSKKLFGEQKMSSHPVPEYMEAEEIPRYCLNKAGLNSVKKILLCLGKNFPDMNFCPILPALVSLVLHFSQDEAECFYSVSRLICYNDPNKRYIDQTFLTYRASCMTFGDLANRCCRGIRKLIASSHQNLFEFYSDWIMWIFAYLPFTYAIRVLDVYLLEGYKVLYRVALALLGLYKVSVSSRVADVEDFRTDMKRFVQNIARHCSEEMLLERAFKIQIAIRRELNLLFNANKDSLMQKGVSIHQRRQMVESVDFANFSSSVVTGTEMSVVWAWIPERFALFSPIRLYNVMKHERSLTSLYSHVEGHEPAVLIIKSVDEEVFGAFLSTDLTERRKHNPERLSYFGTGECFVFTLRPSMEHYQQTMVNIMTRRVFPQQPSDSSLITCTKSDTTTLTCPAGTVQDPSYLTIPFTVPSEENTNAKEPKRPKEQQANKFLAGTDMHLCIGGDGGHAIFLQEDLEEGYTENCDTFESTPLCKQHFKIQSLEVWGIQNSISFSHLITPQ</sequence>
<dbReference type="GO" id="GO:0030659">
    <property type="term" value="C:cytoplasmic vesicle membrane"/>
    <property type="evidence" value="ECO:0007669"/>
    <property type="project" value="UniProtKB-SubCell"/>
</dbReference>
<comment type="function">
    <text evidence="9">May act as a GTPase-activating protein for Rab family protein(s). Involved in neuronal projections development, probably through a negative modulation of ARF6 function. Involved in the regulation of synaptic vesicle trafficking.</text>
</comment>
<evidence type="ECO:0000256" key="1">
    <source>
        <dbReference type="ARBA" id="ARBA00004156"/>
    </source>
</evidence>
<dbReference type="AlphaFoldDB" id="A0A3P8UXY5"/>
<dbReference type="GeneID" id="103383585"/>
<dbReference type="Ensembl" id="ENSCSET00000005696.1">
    <property type="protein sequence ID" value="ENSCSEP00000005636.1"/>
    <property type="gene ID" value="ENSCSEG00000003640.1"/>
</dbReference>
<dbReference type="InParanoid" id="A0A3P8UXY5"/>
<feature type="domain" description="TLDc" evidence="11">
    <location>
        <begin position="500"/>
        <end position="730"/>
    </location>
</feature>
<dbReference type="OrthoDB" id="10065050at2759"/>
<evidence type="ECO:0000256" key="4">
    <source>
        <dbReference type="ARBA" id="ARBA00014206"/>
    </source>
</evidence>
<proteinExistence type="predicted"/>
<evidence type="ECO:0000313" key="12">
    <source>
        <dbReference type="Ensembl" id="ENSCSEP00000005636.1"/>
    </source>
</evidence>
<dbReference type="PROSITE" id="PS51886">
    <property type="entry name" value="TLDC"/>
    <property type="match status" value="1"/>
</dbReference>
<name>A0A3P8UXY5_CYNSE</name>
<dbReference type="Pfam" id="PF07534">
    <property type="entry name" value="TLD"/>
    <property type="match status" value="2"/>
</dbReference>
<evidence type="ECO:0000256" key="5">
    <source>
        <dbReference type="ARBA" id="ARBA00023018"/>
    </source>
</evidence>
<organism evidence="12 13">
    <name type="scientific">Cynoglossus semilaevis</name>
    <name type="common">Tongue sole</name>
    <dbReference type="NCBI Taxonomy" id="244447"/>
    <lineage>
        <taxon>Eukaryota</taxon>
        <taxon>Metazoa</taxon>
        <taxon>Chordata</taxon>
        <taxon>Craniata</taxon>
        <taxon>Vertebrata</taxon>
        <taxon>Euteleostomi</taxon>
        <taxon>Actinopterygii</taxon>
        <taxon>Neopterygii</taxon>
        <taxon>Teleostei</taxon>
        <taxon>Neoteleostei</taxon>
        <taxon>Acanthomorphata</taxon>
        <taxon>Carangaria</taxon>
        <taxon>Pleuronectiformes</taxon>
        <taxon>Pleuronectoidei</taxon>
        <taxon>Cynoglossidae</taxon>
        <taxon>Cynoglossinae</taxon>
        <taxon>Cynoglossus</taxon>
    </lineage>
</organism>
<keyword evidence="5" id="KW-0770">Synapse</keyword>
<comment type="subunit">
    <text evidence="3">Interacts with ARF6.</text>
</comment>
<dbReference type="KEGG" id="csem:103383585"/>
<dbReference type="GO" id="GO:0012505">
    <property type="term" value="C:endomembrane system"/>
    <property type="evidence" value="ECO:0007669"/>
    <property type="project" value="UniProtKB-SubCell"/>
</dbReference>
<evidence type="ECO:0000256" key="10">
    <source>
        <dbReference type="SAM" id="MobiDB-lite"/>
    </source>
</evidence>
<dbReference type="OMA" id="MVNIMTR"/>
<comment type="subcellular location">
    <subcellularLocation>
        <location evidence="1">Cytoplasmic vesicle membrane</location>
    </subcellularLocation>
    <subcellularLocation>
        <location evidence="2">Endomembrane system</location>
        <topology evidence="2">Peripheral membrane protein</topology>
    </subcellularLocation>
    <subcellularLocation>
        <location evidence="8">Synapse</location>
    </subcellularLocation>
</comment>
<reference evidence="12" key="3">
    <citation type="submission" date="2025-09" db="UniProtKB">
        <authorList>
            <consortium name="Ensembl"/>
        </authorList>
    </citation>
    <scope>IDENTIFICATION</scope>
</reference>
<evidence type="ECO:0000256" key="7">
    <source>
        <dbReference type="ARBA" id="ARBA00023329"/>
    </source>
</evidence>
<dbReference type="SMART" id="SM00164">
    <property type="entry name" value="TBC"/>
    <property type="match status" value="1"/>
</dbReference>
<evidence type="ECO:0000256" key="8">
    <source>
        <dbReference type="ARBA" id="ARBA00034103"/>
    </source>
</evidence>
<dbReference type="STRING" id="244447.ENSCSEP00000005636"/>
<evidence type="ECO:0000259" key="11">
    <source>
        <dbReference type="PROSITE" id="PS51886"/>
    </source>
</evidence>
<evidence type="ECO:0000256" key="3">
    <source>
        <dbReference type="ARBA" id="ARBA00011546"/>
    </source>
</evidence>
<evidence type="ECO:0000313" key="13">
    <source>
        <dbReference type="Proteomes" id="UP000265120"/>
    </source>
</evidence>
<reference evidence="12" key="2">
    <citation type="submission" date="2025-08" db="UniProtKB">
        <authorList>
            <consortium name="Ensembl"/>
        </authorList>
    </citation>
    <scope>IDENTIFICATION</scope>
</reference>
<dbReference type="PANTHER" id="PTHR23354:SF124">
    <property type="entry name" value="TBC1 DOMAIN FAMILY MEMBER 24"/>
    <property type="match status" value="1"/>
</dbReference>
<dbReference type="Proteomes" id="UP000265120">
    <property type="component" value="Chromosome 9"/>
</dbReference>
<dbReference type="RefSeq" id="XP_008315001.1">
    <property type="nucleotide sequence ID" value="XM_008316779.2"/>
</dbReference>
<dbReference type="SUPFAM" id="SSF47923">
    <property type="entry name" value="Ypt/Rab-GAP domain of gyp1p"/>
    <property type="match status" value="1"/>
</dbReference>
<reference evidence="12 13" key="1">
    <citation type="journal article" date="2014" name="Nat. Genet.">
        <title>Whole-genome sequence of a flatfish provides insights into ZW sex chromosome evolution and adaptation to a benthic lifestyle.</title>
        <authorList>
            <person name="Chen S."/>
            <person name="Zhang G."/>
            <person name="Shao C."/>
            <person name="Huang Q."/>
            <person name="Liu G."/>
            <person name="Zhang P."/>
            <person name="Song W."/>
            <person name="An N."/>
            <person name="Chalopin D."/>
            <person name="Volff J.N."/>
            <person name="Hong Y."/>
            <person name="Li Q."/>
            <person name="Sha Z."/>
            <person name="Zhou H."/>
            <person name="Xie M."/>
            <person name="Yu Q."/>
            <person name="Liu Y."/>
            <person name="Xiang H."/>
            <person name="Wang N."/>
            <person name="Wu K."/>
            <person name="Yang C."/>
            <person name="Zhou Q."/>
            <person name="Liao X."/>
            <person name="Yang L."/>
            <person name="Hu Q."/>
            <person name="Zhang J."/>
            <person name="Meng L."/>
            <person name="Jin L."/>
            <person name="Tian Y."/>
            <person name="Lian J."/>
            <person name="Yang J."/>
            <person name="Miao G."/>
            <person name="Liu S."/>
            <person name="Liang Z."/>
            <person name="Yan F."/>
            <person name="Li Y."/>
            <person name="Sun B."/>
            <person name="Zhang H."/>
            <person name="Zhang J."/>
            <person name="Zhu Y."/>
            <person name="Du M."/>
            <person name="Zhao Y."/>
            <person name="Schartl M."/>
            <person name="Tang Q."/>
            <person name="Wang J."/>
        </authorList>
    </citation>
    <scope>NUCLEOTIDE SEQUENCE</scope>
</reference>
<dbReference type="GO" id="GO:0045202">
    <property type="term" value="C:synapse"/>
    <property type="evidence" value="ECO:0007669"/>
    <property type="project" value="UniProtKB-SubCell"/>
</dbReference>
<evidence type="ECO:0000256" key="2">
    <source>
        <dbReference type="ARBA" id="ARBA00004184"/>
    </source>
</evidence>
<dbReference type="InterPro" id="IPR000195">
    <property type="entry name" value="Rab-GAP-TBC_dom"/>
</dbReference>
<dbReference type="PANTHER" id="PTHR23354">
    <property type="entry name" value="NUCLEOLAR PROTEIN 7/ESTROGEN RECEPTOR COACTIVATOR-RELATED"/>
    <property type="match status" value="1"/>
</dbReference>
<keyword evidence="13" id="KW-1185">Reference proteome</keyword>
<dbReference type="Gene3D" id="1.10.472.80">
    <property type="entry name" value="Ypt/Rab-GAP domain of gyp1p, domain 3"/>
    <property type="match status" value="1"/>
</dbReference>